<dbReference type="AlphaFoldDB" id="D9WIS2"/>
<sequence>MGVGVRERARKCSAPITSAGRWSKRHRPIRVRVVLGYLRAGRELDSAELAAQGRLGLLPVCSAVLSEEQYRPGTLRPGA</sequence>
<reference evidence="1 2" key="1">
    <citation type="submission" date="2009-02" db="EMBL/GenBank/DDBJ databases">
        <title>Annotation of Streptomyces hygroscopicus strain ATCC 53653.</title>
        <authorList>
            <consortium name="The Broad Institute Genome Sequencing Platform"/>
            <consortium name="Broad Institute Microbial Sequencing Center"/>
            <person name="Fischbach M."/>
            <person name="Godfrey P."/>
            <person name="Ward D."/>
            <person name="Young S."/>
            <person name="Zeng Q."/>
            <person name="Koehrsen M."/>
            <person name="Alvarado L."/>
            <person name="Berlin A.M."/>
            <person name="Bochicchio J."/>
            <person name="Borenstein D."/>
            <person name="Chapman S.B."/>
            <person name="Chen Z."/>
            <person name="Engels R."/>
            <person name="Freedman E."/>
            <person name="Gellesch M."/>
            <person name="Goldberg J."/>
            <person name="Griggs A."/>
            <person name="Gujja S."/>
            <person name="Heilman E.R."/>
            <person name="Heiman D.I."/>
            <person name="Hepburn T.A."/>
            <person name="Howarth C."/>
            <person name="Jen D."/>
            <person name="Larson L."/>
            <person name="Lewis B."/>
            <person name="Mehta T."/>
            <person name="Park D."/>
            <person name="Pearson M."/>
            <person name="Richards J."/>
            <person name="Roberts A."/>
            <person name="Saif S."/>
            <person name="Shea T.D."/>
            <person name="Shenoy N."/>
            <person name="Sisk P."/>
            <person name="Stolte C."/>
            <person name="Sykes S.N."/>
            <person name="Thomson T."/>
            <person name="Walk T."/>
            <person name="White J."/>
            <person name="Yandava C."/>
            <person name="Straight P."/>
            <person name="Clardy J."/>
            <person name="Hung D."/>
            <person name="Kolter R."/>
            <person name="Mekalanos J."/>
            <person name="Walker S."/>
            <person name="Walsh C.T."/>
            <person name="Wieland-Brown L.C."/>
            <person name="Haas B."/>
            <person name="Nusbaum C."/>
            <person name="Birren B."/>
        </authorList>
    </citation>
    <scope>NUCLEOTIDE SEQUENCE [LARGE SCALE GENOMIC DNA]</scope>
    <source>
        <strain evidence="1 2">ATCC 53653</strain>
    </source>
</reference>
<protein>
    <submittedName>
        <fullName evidence="1">Uncharacterized protein</fullName>
    </submittedName>
</protein>
<dbReference type="HOGENOM" id="CLU_2604553_0_0_11"/>
<evidence type="ECO:0000313" key="1">
    <source>
        <dbReference type="EMBL" id="EFL27575.1"/>
    </source>
</evidence>
<dbReference type="EMBL" id="GG657754">
    <property type="protein sequence ID" value="EFL27575.1"/>
    <property type="molecule type" value="Genomic_DNA"/>
</dbReference>
<gene>
    <name evidence="1" type="ORF">SSOG_07289</name>
</gene>
<organism evidence="1 2">
    <name type="scientific">Streptomyces himastatinicus ATCC 53653</name>
    <dbReference type="NCBI Taxonomy" id="457427"/>
    <lineage>
        <taxon>Bacteria</taxon>
        <taxon>Bacillati</taxon>
        <taxon>Actinomycetota</taxon>
        <taxon>Actinomycetes</taxon>
        <taxon>Kitasatosporales</taxon>
        <taxon>Streptomycetaceae</taxon>
        <taxon>Streptomyces</taxon>
        <taxon>Streptomyces violaceusniger group</taxon>
    </lineage>
</organism>
<name>D9WIS2_9ACTN</name>
<dbReference type="STRING" id="457427.SSOG_07289"/>
<proteinExistence type="predicted"/>
<dbReference type="Proteomes" id="UP000003963">
    <property type="component" value="Unassembled WGS sequence"/>
</dbReference>
<keyword evidence="2" id="KW-1185">Reference proteome</keyword>
<evidence type="ECO:0000313" key="2">
    <source>
        <dbReference type="Proteomes" id="UP000003963"/>
    </source>
</evidence>
<accession>D9WIS2</accession>